<comment type="caution">
    <text evidence="2">The sequence shown here is derived from an EMBL/GenBank/DDBJ whole genome shotgun (WGS) entry which is preliminary data.</text>
</comment>
<dbReference type="RefSeq" id="XP_070896633.1">
    <property type="nucleotide sequence ID" value="XM_071040957.1"/>
</dbReference>
<name>A0ABR4JZI7_9EURO</name>
<protein>
    <submittedName>
        <fullName evidence="2">Uncharacterized protein</fullName>
    </submittedName>
</protein>
<feature type="transmembrane region" description="Helical" evidence="1">
    <location>
        <begin position="80"/>
        <end position="110"/>
    </location>
</feature>
<evidence type="ECO:0000313" key="3">
    <source>
        <dbReference type="Proteomes" id="UP001610444"/>
    </source>
</evidence>
<evidence type="ECO:0000313" key="2">
    <source>
        <dbReference type="EMBL" id="KAL2845389.1"/>
    </source>
</evidence>
<evidence type="ECO:0000256" key="1">
    <source>
        <dbReference type="SAM" id="Phobius"/>
    </source>
</evidence>
<dbReference type="GeneID" id="98156121"/>
<reference evidence="2 3" key="1">
    <citation type="submission" date="2024-07" db="EMBL/GenBank/DDBJ databases">
        <title>Section-level genome sequencing and comparative genomics of Aspergillus sections Usti and Cavernicolus.</title>
        <authorList>
            <consortium name="Lawrence Berkeley National Laboratory"/>
            <person name="Nybo J.L."/>
            <person name="Vesth T.C."/>
            <person name="Theobald S."/>
            <person name="Frisvad J.C."/>
            <person name="Larsen T.O."/>
            <person name="Kjaerboelling I."/>
            <person name="Rothschild-Mancinelli K."/>
            <person name="Lyhne E.K."/>
            <person name="Kogle M.E."/>
            <person name="Barry K."/>
            <person name="Clum A."/>
            <person name="Na H."/>
            <person name="Ledsgaard L."/>
            <person name="Lin J."/>
            <person name="Lipzen A."/>
            <person name="Kuo A."/>
            <person name="Riley R."/>
            <person name="Mondo S."/>
            <person name="LaButti K."/>
            <person name="Haridas S."/>
            <person name="Pangalinan J."/>
            <person name="Salamov A.A."/>
            <person name="Simmons B.A."/>
            <person name="Magnuson J.K."/>
            <person name="Chen J."/>
            <person name="Drula E."/>
            <person name="Henrissat B."/>
            <person name="Wiebenga A."/>
            <person name="Lubbers R.J."/>
            <person name="Gomes A.C."/>
            <person name="Macurrencykelacurrency M.R."/>
            <person name="Stajich J."/>
            <person name="Grigoriev I.V."/>
            <person name="Mortensen U.H."/>
            <person name="De vries R.P."/>
            <person name="Baker S.E."/>
            <person name="Andersen M.R."/>
        </authorList>
    </citation>
    <scope>NUCLEOTIDE SEQUENCE [LARGE SCALE GENOMIC DNA]</scope>
    <source>
        <strain evidence="2 3">CBS 756.74</strain>
    </source>
</reference>
<keyword evidence="1" id="KW-0812">Transmembrane</keyword>
<proteinExistence type="predicted"/>
<dbReference type="EMBL" id="JBFXLR010000037">
    <property type="protein sequence ID" value="KAL2845389.1"/>
    <property type="molecule type" value="Genomic_DNA"/>
</dbReference>
<keyword evidence="3" id="KW-1185">Reference proteome</keyword>
<gene>
    <name evidence="2" type="ORF">BJX68DRAFT_242266</name>
</gene>
<dbReference type="Proteomes" id="UP001610444">
    <property type="component" value="Unassembled WGS sequence"/>
</dbReference>
<keyword evidence="1" id="KW-1133">Transmembrane helix</keyword>
<organism evidence="2 3">
    <name type="scientific">Aspergillus pseudodeflectus</name>
    <dbReference type="NCBI Taxonomy" id="176178"/>
    <lineage>
        <taxon>Eukaryota</taxon>
        <taxon>Fungi</taxon>
        <taxon>Dikarya</taxon>
        <taxon>Ascomycota</taxon>
        <taxon>Pezizomycotina</taxon>
        <taxon>Eurotiomycetes</taxon>
        <taxon>Eurotiomycetidae</taxon>
        <taxon>Eurotiales</taxon>
        <taxon>Aspergillaceae</taxon>
        <taxon>Aspergillus</taxon>
        <taxon>Aspergillus subgen. Nidulantes</taxon>
    </lineage>
</organism>
<keyword evidence="1" id="KW-0472">Membrane</keyword>
<sequence length="171" mass="18969">MTFGGFYNVLLDKLSLACIQFSPFCGVCLFILTRPGYRWLRNSKLGERSSLKGKLSHNQNSWADLSHHLLPHSHRDSRSLWLGSMASLLAILACSSVCFAYCFASSPLVFELPIKLMRLGSQRWPRLCPLLRHAKAVNGGDIAEYNGDAAPMRDLSAHLICSDRPGDFGNA</sequence>
<feature type="transmembrane region" description="Helical" evidence="1">
    <location>
        <begin position="14"/>
        <end position="32"/>
    </location>
</feature>
<accession>A0ABR4JZI7</accession>